<feature type="chain" id="PRO_5046927128" description="DUF2066 domain-containing protein" evidence="1">
    <location>
        <begin position="19"/>
        <end position="339"/>
    </location>
</feature>
<keyword evidence="1" id="KW-0732">Signal</keyword>
<reference evidence="2 3" key="1">
    <citation type="submission" date="2024-04" db="EMBL/GenBank/DDBJ databases">
        <title>Draft genome sequence of Thalassolituus maritimus NBRC 116585.</title>
        <authorList>
            <person name="Miyakawa T."/>
            <person name="Kusuya Y."/>
            <person name="Miura T."/>
        </authorList>
    </citation>
    <scope>NUCLEOTIDE SEQUENCE [LARGE SCALE GENOMIC DNA]</scope>
    <source>
        <strain evidence="2 3">5NW40-0001</strain>
    </source>
</reference>
<evidence type="ECO:0000313" key="2">
    <source>
        <dbReference type="EMBL" id="GAA6145699.1"/>
    </source>
</evidence>
<dbReference type="Proteomes" id="UP001481413">
    <property type="component" value="Unassembled WGS sequence"/>
</dbReference>
<accession>A0ABQ0A007</accession>
<dbReference type="InterPro" id="IPR018642">
    <property type="entry name" value="DUF2066"/>
</dbReference>
<keyword evidence="3" id="KW-1185">Reference proteome</keyword>
<feature type="signal peptide" evidence="1">
    <location>
        <begin position="1"/>
        <end position="18"/>
    </location>
</feature>
<name>A0ABQ0A007_9GAMM</name>
<proteinExistence type="predicted"/>
<evidence type="ECO:0000313" key="3">
    <source>
        <dbReference type="Proteomes" id="UP001481413"/>
    </source>
</evidence>
<organism evidence="2 3">
    <name type="scientific">Thalassolituus maritimus</name>
    <dbReference type="NCBI Taxonomy" id="484498"/>
    <lineage>
        <taxon>Bacteria</taxon>
        <taxon>Pseudomonadati</taxon>
        <taxon>Pseudomonadota</taxon>
        <taxon>Gammaproteobacteria</taxon>
        <taxon>Oceanospirillales</taxon>
        <taxon>Oceanospirillaceae</taxon>
        <taxon>Thalassolituus</taxon>
    </lineage>
</organism>
<sequence length="339" mass="37663">MRLLTFFTLLCCSLVASAATVKNLYNVKVPVEDQTEEARIDAIGGAFQRVLVRMAGTRVVLDNTLLVNEQPNAQNYMSSLRYERSEEGGLLLSVTFMPDQLQALLERASAPLWGESRPRLLLLLAVNTADGRITIGPEEPEDTEKWKETFATAMHDRGLPWMFPSWDLEDQMALPIASLWGLFEDDIDSAAERYSSDGYLAGRIMATPGAYSFTGYLNQGDIYHAMSLQAESPDSLSTELAGAVAEKLSERYAVIPLTGIDNSELIRISGVSSFADYHAVIEYLDGHVAVRDVVVVSSDRDQLTLALDLTTSWQQVFDSMVLDNRILFNEEGGDYAWQR</sequence>
<evidence type="ECO:0000256" key="1">
    <source>
        <dbReference type="SAM" id="SignalP"/>
    </source>
</evidence>
<protein>
    <recommendedName>
        <fullName evidence="4">DUF2066 domain-containing protein</fullName>
    </recommendedName>
</protein>
<dbReference type="RefSeq" id="WP_353294752.1">
    <property type="nucleotide sequence ID" value="NZ_BAABWH010000004.1"/>
</dbReference>
<evidence type="ECO:0008006" key="4">
    <source>
        <dbReference type="Google" id="ProtNLM"/>
    </source>
</evidence>
<dbReference type="Pfam" id="PF09839">
    <property type="entry name" value="DUF2066"/>
    <property type="match status" value="1"/>
</dbReference>
<gene>
    <name evidence="2" type="ORF">NBRC116585_18170</name>
</gene>
<comment type="caution">
    <text evidence="2">The sequence shown here is derived from an EMBL/GenBank/DDBJ whole genome shotgun (WGS) entry which is preliminary data.</text>
</comment>
<dbReference type="EMBL" id="BAABWH010000004">
    <property type="protein sequence ID" value="GAA6145699.1"/>
    <property type="molecule type" value="Genomic_DNA"/>
</dbReference>